<dbReference type="Proteomes" id="UP000318995">
    <property type="component" value="Unassembled WGS sequence"/>
</dbReference>
<proteinExistence type="predicted"/>
<dbReference type="AlphaFoldDB" id="A0A5C5WFN2"/>
<evidence type="ECO:0000313" key="1">
    <source>
        <dbReference type="EMBL" id="TWT48899.1"/>
    </source>
</evidence>
<accession>A0A5C5WFN2</accession>
<gene>
    <name evidence="1" type="ORF">Pla111_06750</name>
</gene>
<organism evidence="1 2">
    <name type="scientific">Botrimarina hoheduenensis</name>
    <dbReference type="NCBI Taxonomy" id="2528000"/>
    <lineage>
        <taxon>Bacteria</taxon>
        <taxon>Pseudomonadati</taxon>
        <taxon>Planctomycetota</taxon>
        <taxon>Planctomycetia</taxon>
        <taxon>Pirellulales</taxon>
        <taxon>Lacipirellulaceae</taxon>
        <taxon>Botrimarina</taxon>
    </lineage>
</organism>
<keyword evidence="2" id="KW-1185">Reference proteome</keyword>
<evidence type="ECO:0000313" key="2">
    <source>
        <dbReference type="Proteomes" id="UP000318995"/>
    </source>
</evidence>
<sequence>MATLVLGLVGCGGSPTAQISGRAVFQDGSPITGAVRTITFKPTDDSPAEIRKAAQGEIDRESGAFTLFTRKRGDGVYKGKYHVLFTVLKDPNMGGLLVPEKYLAPQQTPFSVEVTEDRTDLLFELEKL</sequence>
<reference evidence="1 2" key="1">
    <citation type="submission" date="2019-02" db="EMBL/GenBank/DDBJ databases">
        <title>Deep-cultivation of Planctomycetes and their phenomic and genomic characterization uncovers novel biology.</title>
        <authorList>
            <person name="Wiegand S."/>
            <person name="Jogler M."/>
            <person name="Boedeker C."/>
            <person name="Pinto D."/>
            <person name="Vollmers J."/>
            <person name="Rivas-Marin E."/>
            <person name="Kohn T."/>
            <person name="Peeters S.H."/>
            <person name="Heuer A."/>
            <person name="Rast P."/>
            <person name="Oberbeckmann S."/>
            <person name="Bunk B."/>
            <person name="Jeske O."/>
            <person name="Meyerdierks A."/>
            <person name="Storesund J.E."/>
            <person name="Kallscheuer N."/>
            <person name="Luecker S."/>
            <person name="Lage O.M."/>
            <person name="Pohl T."/>
            <person name="Merkel B.J."/>
            <person name="Hornburger P."/>
            <person name="Mueller R.-W."/>
            <person name="Bruemmer F."/>
            <person name="Labrenz M."/>
            <person name="Spormann A.M."/>
            <person name="Op Den Camp H."/>
            <person name="Overmann J."/>
            <person name="Amann R."/>
            <person name="Jetten M.S.M."/>
            <person name="Mascher T."/>
            <person name="Medema M.H."/>
            <person name="Devos D.P."/>
            <person name="Kaster A.-K."/>
            <person name="Ovreas L."/>
            <person name="Rohde M."/>
            <person name="Galperin M.Y."/>
            <person name="Jogler C."/>
        </authorList>
    </citation>
    <scope>NUCLEOTIDE SEQUENCE [LARGE SCALE GENOMIC DNA]</scope>
    <source>
        <strain evidence="1 2">Pla111</strain>
    </source>
</reference>
<dbReference type="EMBL" id="SJPH01000001">
    <property type="protein sequence ID" value="TWT48899.1"/>
    <property type="molecule type" value="Genomic_DNA"/>
</dbReference>
<name>A0A5C5WFN2_9BACT</name>
<protein>
    <submittedName>
        <fullName evidence="1">Uncharacterized protein</fullName>
    </submittedName>
</protein>
<comment type="caution">
    <text evidence="1">The sequence shown here is derived from an EMBL/GenBank/DDBJ whole genome shotgun (WGS) entry which is preliminary data.</text>
</comment>